<dbReference type="Pfam" id="PF03830">
    <property type="entry name" value="PTSIIB_sorb"/>
    <property type="match status" value="1"/>
</dbReference>
<dbReference type="InterPro" id="IPR036667">
    <property type="entry name" value="PTS_IIB_sorbose-sp_sf"/>
</dbReference>
<dbReference type="EMBL" id="FNNG01000004">
    <property type="protein sequence ID" value="SDW79160.1"/>
    <property type="molecule type" value="Genomic_DNA"/>
</dbReference>
<reference evidence="9 10" key="1">
    <citation type="submission" date="2016-10" db="EMBL/GenBank/DDBJ databases">
        <authorList>
            <person name="de Groot N.N."/>
        </authorList>
    </citation>
    <scope>NUCLEOTIDE SEQUENCE [LARGE SCALE GENOMIC DNA]</scope>
    <source>
        <strain evidence="9 10">DSM 23310</strain>
    </source>
</reference>
<comment type="subcellular location">
    <subcellularLocation>
        <location evidence="1">Cytoplasm</location>
    </subcellularLocation>
</comment>
<feature type="domain" description="PTS EIIB type-4" evidence="8">
    <location>
        <begin position="1"/>
        <end position="156"/>
    </location>
</feature>
<name>A0A1H2WEY9_9FIRM</name>
<evidence type="ECO:0000256" key="6">
    <source>
        <dbReference type="ARBA" id="ARBA00022683"/>
    </source>
</evidence>
<keyword evidence="3" id="KW-0963">Cytoplasm</keyword>
<evidence type="ECO:0000256" key="2">
    <source>
        <dbReference type="ARBA" id="ARBA00022448"/>
    </source>
</evidence>
<dbReference type="SUPFAM" id="SSF52728">
    <property type="entry name" value="PTS IIb component"/>
    <property type="match status" value="1"/>
</dbReference>
<gene>
    <name evidence="9" type="ORF">SAMN05660923_01237</name>
</gene>
<evidence type="ECO:0000313" key="9">
    <source>
        <dbReference type="EMBL" id="SDW79160.1"/>
    </source>
</evidence>
<dbReference type="GO" id="GO:0005737">
    <property type="term" value="C:cytoplasm"/>
    <property type="evidence" value="ECO:0007669"/>
    <property type="project" value="UniProtKB-SubCell"/>
</dbReference>
<evidence type="ECO:0000256" key="3">
    <source>
        <dbReference type="ARBA" id="ARBA00022490"/>
    </source>
</evidence>
<dbReference type="PROSITE" id="PS51101">
    <property type="entry name" value="PTS_EIIB_TYPE_4"/>
    <property type="match status" value="1"/>
</dbReference>
<dbReference type="OrthoDB" id="9788818at2"/>
<accession>A0A1H2WEY9</accession>
<dbReference type="RefSeq" id="WP_093751863.1">
    <property type="nucleotide sequence ID" value="NZ_BSYN01000001.1"/>
</dbReference>
<dbReference type="Proteomes" id="UP000198828">
    <property type="component" value="Unassembled WGS sequence"/>
</dbReference>
<keyword evidence="10" id="KW-1185">Reference proteome</keyword>
<dbReference type="GO" id="GO:0009401">
    <property type="term" value="P:phosphoenolpyruvate-dependent sugar phosphotransferase system"/>
    <property type="evidence" value="ECO:0007669"/>
    <property type="project" value="UniProtKB-KW"/>
</dbReference>
<organism evidence="9 10">
    <name type="scientific">Tepidimicrobium xylanilyticum</name>
    <dbReference type="NCBI Taxonomy" id="1123352"/>
    <lineage>
        <taxon>Bacteria</taxon>
        <taxon>Bacillati</taxon>
        <taxon>Bacillota</taxon>
        <taxon>Tissierellia</taxon>
        <taxon>Tissierellales</taxon>
        <taxon>Tepidimicrobiaceae</taxon>
        <taxon>Tepidimicrobium</taxon>
    </lineage>
</organism>
<evidence type="ECO:0000256" key="7">
    <source>
        <dbReference type="ARBA" id="ARBA00022777"/>
    </source>
</evidence>
<proteinExistence type="predicted"/>
<protein>
    <submittedName>
        <fullName evidence="9">PTS system, mannose-specific IIB component</fullName>
    </submittedName>
</protein>
<evidence type="ECO:0000256" key="5">
    <source>
        <dbReference type="ARBA" id="ARBA00022679"/>
    </source>
</evidence>
<keyword evidence="6" id="KW-0598">Phosphotransferase system</keyword>
<dbReference type="InterPro" id="IPR004720">
    <property type="entry name" value="PTS_IIB_sorbose-sp"/>
</dbReference>
<keyword evidence="5" id="KW-0808">Transferase</keyword>
<keyword evidence="4" id="KW-0762">Sugar transport</keyword>
<dbReference type="CDD" id="cd00001">
    <property type="entry name" value="PTS_IIB_man"/>
    <property type="match status" value="1"/>
</dbReference>
<keyword evidence="2" id="KW-0813">Transport</keyword>
<evidence type="ECO:0000313" key="10">
    <source>
        <dbReference type="Proteomes" id="UP000198828"/>
    </source>
</evidence>
<evidence type="ECO:0000256" key="4">
    <source>
        <dbReference type="ARBA" id="ARBA00022597"/>
    </source>
</evidence>
<keyword evidence="7" id="KW-0418">Kinase</keyword>
<dbReference type="GO" id="GO:0016301">
    <property type="term" value="F:kinase activity"/>
    <property type="evidence" value="ECO:0007669"/>
    <property type="project" value="UniProtKB-KW"/>
</dbReference>
<evidence type="ECO:0000256" key="1">
    <source>
        <dbReference type="ARBA" id="ARBA00004496"/>
    </source>
</evidence>
<evidence type="ECO:0000259" key="8">
    <source>
        <dbReference type="PROSITE" id="PS51101"/>
    </source>
</evidence>
<dbReference type="AlphaFoldDB" id="A0A1H2WEY9"/>
<dbReference type="GO" id="GO:0008982">
    <property type="term" value="F:protein-N(PI)-phosphohistidine-sugar phosphotransferase activity"/>
    <property type="evidence" value="ECO:0007669"/>
    <property type="project" value="InterPro"/>
</dbReference>
<sequence>MIKLFRIDHRLLHGQVIFAWCKILQITRIIVVDDEAANDEFKKMTLSLTKPPEVKLNIFSVEEVLSKMGKIESLNDNIMMIFGGTQTMLKFCENYPNVKEINYGGIAKKEGSKQFSNAIFLNEEEIEDSRKLKNMGINLYMQQIPSSKREDLNSKL</sequence>
<dbReference type="Gene3D" id="3.40.35.10">
    <property type="entry name" value="Phosphotransferase system, sorbose subfamily IIB component"/>
    <property type="match status" value="1"/>
</dbReference>